<keyword evidence="2" id="KW-1185">Reference proteome</keyword>
<dbReference type="AlphaFoldDB" id="Q5JJB5"/>
<dbReference type="InParanoid" id="Q5JJB5"/>
<dbReference type="EnsemblBacteria" id="BAD85674">
    <property type="protein sequence ID" value="BAD85674"/>
    <property type="gene ID" value="TK1485"/>
</dbReference>
<dbReference type="Proteomes" id="UP000000536">
    <property type="component" value="Chromosome"/>
</dbReference>
<dbReference type="KEGG" id="tko:TK1485"/>
<gene>
    <name evidence="1" type="ordered locus">TK1485</name>
</gene>
<organism evidence="1 2">
    <name type="scientific">Thermococcus kodakarensis (strain ATCC BAA-918 / JCM 12380 / KOD1)</name>
    <name type="common">Pyrococcus kodakaraensis (strain KOD1)</name>
    <dbReference type="NCBI Taxonomy" id="69014"/>
    <lineage>
        <taxon>Archaea</taxon>
        <taxon>Methanobacteriati</taxon>
        <taxon>Methanobacteriota</taxon>
        <taxon>Thermococci</taxon>
        <taxon>Thermococcales</taxon>
        <taxon>Thermococcaceae</taxon>
        <taxon>Thermococcus</taxon>
    </lineage>
</organism>
<proteinExistence type="predicted"/>
<protein>
    <submittedName>
        <fullName evidence="1">Uncharacterized protein</fullName>
    </submittedName>
</protein>
<accession>Q5JJB5</accession>
<reference evidence="1 2" key="1">
    <citation type="journal article" date="2005" name="Genome Res.">
        <title>Complete genome sequence of the hyperthermophilic archaeon Thermococcus kodakaraensis KOD1 and comparison with Pyrococcus genomes.</title>
        <authorList>
            <person name="Fukui T."/>
            <person name="Atomi H."/>
            <person name="Kanai T."/>
            <person name="Matsumi R."/>
            <person name="Fujiwara S."/>
            <person name="Imanaka T."/>
        </authorList>
    </citation>
    <scope>NUCLEOTIDE SEQUENCE [LARGE SCALE GENOMIC DNA]</scope>
    <source>
        <strain evidence="2">ATCC BAA-918 / JCM 12380 / KOD1</strain>
    </source>
</reference>
<dbReference type="EMBL" id="AP006878">
    <property type="protein sequence ID" value="BAD85674.1"/>
    <property type="molecule type" value="Genomic_DNA"/>
</dbReference>
<evidence type="ECO:0000313" key="2">
    <source>
        <dbReference type="Proteomes" id="UP000000536"/>
    </source>
</evidence>
<sequence>MLPWMLVYEYMFTKENERRKRRPIPEELEYVEMLRR</sequence>
<dbReference type="HOGENOM" id="CLU_219927_1_0_2"/>
<evidence type="ECO:0000313" key="1">
    <source>
        <dbReference type="EMBL" id="BAD85674.1"/>
    </source>
</evidence>
<name>Q5JJB5_THEKO</name>
<dbReference type="STRING" id="69014.TK1485"/>